<evidence type="ECO:0000256" key="3">
    <source>
        <dbReference type="ARBA" id="ARBA00023002"/>
    </source>
</evidence>
<dbReference type="PRINTS" id="PR00080">
    <property type="entry name" value="SDRFAMILY"/>
</dbReference>
<evidence type="ECO:0000256" key="2">
    <source>
        <dbReference type="ARBA" id="ARBA00022857"/>
    </source>
</evidence>
<keyword evidence="3" id="KW-0560">Oxidoreductase</keyword>
<dbReference type="OrthoDB" id="1933717at2759"/>
<dbReference type="PRINTS" id="PR00081">
    <property type="entry name" value="GDHRDH"/>
</dbReference>
<evidence type="ECO:0000256" key="4">
    <source>
        <dbReference type="RuleBase" id="RU000363"/>
    </source>
</evidence>
<keyword evidence="2" id="KW-0521">NADP</keyword>
<evidence type="ECO:0000313" key="5">
    <source>
        <dbReference type="EMBL" id="RPD56150.1"/>
    </source>
</evidence>
<protein>
    <submittedName>
        <fullName evidence="5">Short-chain dehydrogenase/reductase SDR</fullName>
    </submittedName>
</protein>
<dbReference type="Gene3D" id="3.40.50.720">
    <property type="entry name" value="NAD(P)-binding Rossmann-like Domain"/>
    <property type="match status" value="1"/>
</dbReference>
<dbReference type="GO" id="GO:0016491">
    <property type="term" value="F:oxidoreductase activity"/>
    <property type="evidence" value="ECO:0007669"/>
    <property type="project" value="UniProtKB-KW"/>
</dbReference>
<name>A0A5C2RYL7_9APHY</name>
<dbReference type="EMBL" id="ML122290">
    <property type="protein sequence ID" value="RPD56150.1"/>
    <property type="molecule type" value="Genomic_DNA"/>
</dbReference>
<dbReference type="Proteomes" id="UP000313359">
    <property type="component" value="Unassembled WGS sequence"/>
</dbReference>
<keyword evidence="6" id="KW-1185">Reference proteome</keyword>
<evidence type="ECO:0000313" key="6">
    <source>
        <dbReference type="Proteomes" id="UP000313359"/>
    </source>
</evidence>
<dbReference type="InterPro" id="IPR002347">
    <property type="entry name" value="SDR_fam"/>
</dbReference>
<reference evidence="5" key="1">
    <citation type="journal article" date="2018" name="Genome Biol. Evol.">
        <title>Genomics and development of Lentinus tigrinus, a white-rot wood-decaying mushroom with dimorphic fruiting bodies.</title>
        <authorList>
            <person name="Wu B."/>
            <person name="Xu Z."/>
            <person name="Knudson A."/>
            <person name="Carlson A."/>
            <person name="Chen N."/>
            <person name="Kovaka S."/>
            <person name="LaButti K."/>
            <person name="Lipzen A."/>
            <person name="Pennachio C."/>
            <person name="Riley R."/>
            <person name="Schakwitz W."/>
            <person name="Umezawa K."/>
            <person name="Ohm R.A."/>
            <person name="Grigoriev I.V."/>
            <person name="Nagy L.G."/>
            <person name="Gibbons J."/>
            <person name="Hibbett D."/>
        </authorList>
    </citation>
    <scope>NUCLEOTIDE SEQUENCE [LARGE SCALE GENOMIC DNA]</scope>
    <source>
        <strain evidence="5">ALCF2SS1-6</strain>
    </source>
</reference>
<dbReference type="SUPFAM" id="SSF51735">
    <property type="entry name" value="NAD(P)-binding Rossmann-fold domains"/>
    <property type="match status" value="1"/>
</dbReference>
<organism evidence="5 6">
    <name type="scientific">Lentinus tigrinus ALCF2SS1-6</name>
    <dbReference type="NCBI Taxonomy" id="1328759"/>
    <lineage>
        <taxon>Eukaryota</taxon>
        <taxon>Fungi</taxon>
        <taxon>Dikarya</taxon>
        <taxon>Basidiomycota</taxon>
        <taxon>Agaricomycotina</taxon>
        <taxon>Agaricomycetes</taxon>
        <taxon>Polyporales</taxon>
        <taxon>Polyporaceae</taxon>
        <taxon>Lentinus</taxon>
    </lineage>
</organism>
<dbReference type="InterPro" id="IPR036291">
    <property type="entry name" value="NAD(P)-bd_dom_sf"/>
</dbReference>
<dbReference type="AlphaFoldDB" id="A0A5C2RYL7"/>
<accession>A0A5C2RYL7</accession>
<sequence>MSAHKVAIITGASSGIGRATALALSKAGWFLALFARRVDQLQETRELCSDPSKVLPVEGDVTKEDDVLKLFRLTLEKFGRLDMLFNNAGIVSAQTPIEETSLETFQKVINVNLVGTFLCTREAVRIFKSQSPQGGRIINNGSISAYTPRPHSSPYTSSKHAVLGMTKSTALDGRAFNITCTQVDIGGAHTTMSPPPQGALQPDGRRIPEAVFDAKHVGETIVHIASLPLDVTVLTFNIMATGMPFVGRG</sequence>
<dbReference type="InterPro" id="IPR020904">
    <property type="entry name" value="Sc_DH/Rdtase_CS"/>
</dbReference>
<dbReference type="CDD" id="cd05233">
    <property type="entry name" value="SDR_c"/>
    <property type="match status" value="1"/>
</dbReference>
<comment type="similarity">
    <text evidence="1 4">Belongs to the short-chain dehydrogenases/reductases (SDR) family.</text>
</comment>
<gene>
    <name evidence="5" type="ORF">L227DRAFT_579113</name>
</gene>
<dbReference type="PROSITE" id="PS00061">
    <property type="entry name" value="ADH_SHORT"/>
    <property type="match status" value="1"/>
</dbReference>
<dbReference type="STRING" id="1328759.A0A5C2RYL7"/>
<dbReference type="PANTHER" id="PTHR43669">
    <property type="entry name" value="5-KETO-D-GLUCONATE 5-REDUCTASE"/>
    <property type="match status" value="1"/>
</dbReference>
<dbReference type="Pfam" id="PF00106">
    <property type="entry name" value="adh_short"/>
    <property type="match status" value="1"/>
</dbReference>
<evidence type="ECO:0000256" key="1">
    <source>
        <dbReference type="ARBA" id="ARBA00006484"/>
    </source>
</evidence>
<dbReference type="FunFam" id="3.40.50.720:FF:000084">
    <property type="entry name" value="Short-chain dehydrogenase reductase"/>
    <property type="match status" value="1"/>
</dbReference>
<dbReference type="PANTHER" id="PTHR43669:SF3">
    <property type="entry name" value="ALCOHOL DEHYDROGENASE, PUTATIVE (AFU_ORTHOLOGUE AFUA_3G03445)-RELATED"/>
    <property type="match status" value="1"/>
</dbReference>
<proteinExistence type="inferred from homology"/>